<feature type="domain" description="WxL" evidence="3">
    <location>
        <begin position="35"/>
        <end position="267"/>
    </location>
</feature>
<dbReference type="RefSeq" id="WP_186674479.1">
    <property type="nucleotide sequence ID" value="NZ_JANXKU010000002.1"/>
</dbReference>
<reference evidence="4 5" key="1">
    <citation type="submission" date="2019-04" db="EMBL/GenBank/DDBJ databases">
        <title>In vitro growth and metabolic characteristics of meat-borne Lactobacillus algidus strains.</title>
        <authorList>
            <person name="Sade E."/>
            <person name="Per J."/>
            <person name="Tytti H."/>
            <person name="Johanna B.K."/>
        </authorList>
    </citation>
    <scope>NUCLEOTIDE SEQUENCE [LARGE SCALE GENOMIC DNA]</scope>
    <source>
        <strain evidence="4 5">LTS37-1</strain>
    </source>
</reference>
<comment type="caution">
    <text evidence="4">The sequence shown here is derived from an EMBL/GenBank/DDBJ whole genome shotgun (WGS) entry which is preliminary data.</text>
</comment>
<dbReference type="EMBL" id="SRRQ01000002">
    <property type="protein sequence ID" value="TWW11672.1"/>
    <property type="molecule type" value="Genomic_DNA"/>
</dbReference>
<sequence>MRLNKNIRLALAIVPLFAVSIMGNSVANAAVATDGKSATTAANLTLLEKSGPVDPLDPSKPVQPINPGTPTPTTGDLRMDYISDFHFGSHEVSGSSQVYYADFDQVADLTGHRDPVTGGWVTDSLGSYREVPNYAQVTNNTGGNWELDVSNSQFIGLNSKKTLKGVSLRLKNLTSHNTDPNASLGTYGGVDLKGDGSSEPIVNTTGDSNAGTWTFSMGDMTPLRPDQKPDPALKGNMSVLLVVPGSTEKVAGETYVSTLNWTLTTAP</sequence>
<dbReference type="AlphaFoldDB" id="A0A5C6MC82"/>
<evidence type="ECO:0000259" key="3">
    <source>
        <dbReference type="Pfam" id="PF13731"/>
    </source>
</evidence>
<organism evidence="4 5">
    <name type="scientific">Dellaglioa algida</name>
    <dbReference type="NCBI Taxonomy" id="105612"/>
    <lineage>
        <taxon>Bacteria</taxon>
        <taxon>Bacillati</taxon>
        <taxon>Bacillota</taxon>
        <taxon>Bacilli</taxon>
        <taxon>Lactobacillales</taxon>
        <taxon>Lactobacillaceae</taxon>
        <taxon>Dellaglioa</taxon>
    </lineage>
</organism>
<evidence type="ECO:0000313" key="5">
    <source>
        <dbReference type="Proteomes" id="UP000321659"/>
    </source>
</evidence>
<evidence type="ECO:0000256" key="1">
    <source>
        <dbReference type="SAM" id="MobiDB-lite"/>
    </source>
</evidence>
<evidence type="ECO:0000256" key="2">
    <source>
        <dbReference type="SAM" id="SignalP"/>
    </source>
</evidence>
<proteinExistence type="predicted"/>
<feature type="chain" id="PRO_5023021072" evidence="2">
    <location>
        <begin position="30"/>
        <end position="267"/>
    </location>
</feature>
<dbReference type="Pfam" id="PF13731">
    <property type="entry name" value="WxL"/>
    <property type="match status" value="1"/>
</dbReference>
<accession>A0A5C6MC82</accession>
<protein>
    <submittedName>
        <fullName evidence="4">Cell surface protein</fullName>
    </submittedName>
</protein>
<name>A0A5C6MC82_9LACO</name>
<dbReference type="InterPro" id="IPR027994">
    <property type="entry name" value="WxL_dom"/>
</dbReference>
<gene>
    <name evidence="4" type="ORF">LABALGLTS371_04420</name>
</gene>
<feature type="region of interest" description="Disordered" evidence="1">
    <location>
        <begin position="50"/>
        <end position="75"/>
    </location>
</feature>
<feature type="signal peptide" evidence="2">
    <location>
        <begin position="1"/>
        <end position="29"/>
    </location>
</feature>
<keyword evidence="2" id="KW-0732">Signal</keyword>
<dbReference type="Proteomes" id="UP000321659">
    <property type="component" value="Unassembled WGS sequence"/>
</dbReference>
<evidence type="ECO:0000313" key="4">
    <source>
        <dbReference type="EMBL" id="TWW11672.1"/>
    </source>
</evidence>